<dbReference type="AlphaFoldDB" id="A0A840QCT2"/>
<keyword evidence="2" id="KW-0732">Signal</keyword>
<organism evidence="4 5">
    <name type="scientific">Saccharopolyspora phatthalungensis</name>
    <dbReference type="NCBI Taxonomy" id="664693"/>
    <lineage>
        <taxon>Bacteria</taxon>
        <taxon>Bacillati</taxon>
        <taxon>Actinomycetota</taxon>
        <taxon>Actinomycetes</taxon>
        <taxon>Pseudonocardiales</taxon>
        <taxon>Pseudonocardiaceae</taxon>
        <taxon>Saccharopolyspora</taxon>
    </lineage>
</organism>
<dbReference type="RefSeq" id="WP_184728544.1">
    <property type="nucleotide sequence ID" value="NZ_JACHIW010000001.1"/>
</dbReference>
<keyword evidence="5" id="KW-1185">Reference proteome</keyword>
<evidence type="ECO:0000313" key="5">
    <source>
        <dbReference type="Proteomes" id="UP000584374"/>
    </source>
</evidence>
<proteinExistence type="predicted"/>
<dbReference type="InterPro" id="IPR012347">
    <property type="entry name" value="Ferritin-like"/>
</dbReference>
<gene>
    <name evidence="4" type="ORF">BJ970_005205</name>
</gene>
<feature type="signal peptide" evidence="2">
    <location>
        <begin position="1"/>
        <end position="21"/>
    </location>
</feature>
<evidence type="ECO:0000256" key="1">
    <source>
        <dbReference type="SAM" id="MobiDB-lite"/>
    </source>
</evidence>
<evidence type="ECO:0000313" key="4">
    <source>
        <dbReference type="EMBL" id="MBB5157671.1"/>
    </source>
</evidence>
<evidence type="ECO:0000259" key="3">
    <source>
        <dbReference type="Pfam" id="PF03713"/>
    </source>
</evidence>
<dbReference type="EMBL" id="JACHIW010000001">
    <property type="protein sequence ID" value="MBB5157671.1"/>
    <property type="molecule type" value="Genomic_DNA"/>
</dbReference>
<feature type="domain" description="DUF305" evidence="3">
    <location>
        <begin position="55"/>
        <end position="215"/>
    </location>
</feature>
<feature type="region of interest" description="Disordered" evidence="1">
    <location>
        <begin position="30"/>
        <end position="51"/>
    </location>
</feature>
<dbReference type="PANTHER" id="PTHR36933">
    <property type="entry name" value="SLL0788 PROTEIN"/>
    <property type="match status" value="1"/>
</dbReference>
<accession>A0A840QCT2</accession>
<reference evidence="4 5" key="1">
    <citation type="submission" date="2020-08" db="EMBL/GenBank/DDBJ databases">
        <title>Sequencing the genomes of 1000 actinobacteria strains.</title>
        <authorList>
            <person name="Klenk H.-P."/>
        </authorList>
    </citation>
    <scope>NUCLEOTIDE SEQUENCE [LARGE SCALE GENOMIC DNA]</scope>
    <source>
        <strain evidence="4 5">DSM 45584</strain>
    </source>
</reference>
<dbReference type="Pfam" id="PF03713">
    <property type="entry name" value="DUF305"/>
    <property type="match status" value="1"/>
</dbReference>
<dbReference type="Gene3D" id="1.20.1260.10">
    <property type="match status" value="1"/>
</dbReference>
<feature type="compositionally biased region" description="Low complexity" evidence="1">
    <location>
        <begin position="39"/>
        <end position="50"/>
    </location>
</feature>
<feature type="chain" id="PRO_5038678746" evidence="2">
    <location>
        <begin position="22"/>
        <end position="218"/>
    </location>
</feature>
<dbReference type="PANTHER" id="PTHR36933:SF1">
    <property type="entry name" value="SLL0788 PROTEIN"/>
    <property type="match status" value="1"/>
</dbReference>
<sequence>MKHTRVLTATIGALAAAAILAGCGDDGMSTMPGHGMPTSAAQPDASPQASNNAADVAFAQGMIPHHQQAIEMARLVPERAQSEAVRNLARQIEAAQGPEIETLTGWLRDWGMAPGGMDHGGMDHGGMDHGGMDHGRMDHGGMGGMMSDAEMKQLDQARGAEFDRQFLSLMIKHHEGAVAMAQTELGSGQFPAAKQLAKQIIDAQQAEIDTMRGLLAQG</sequence>
<dbReference type="Proteomes" id="UP000584374">
    <property type="component" value="Unassembled WGS sequence"/>
</dbReference>
<comment type="caution">
    <text evidence="4">The sequence shown here is derived from an EMBL/GenBank/DDBJ whole genome shotgun (WGS) entry which is preliminary data.</text>
</comment>
<evidence type="ECO:0000256" key="2">
    <source>
        <dbReference type="SAM" id="SignalP"/>
    </source>
</evidence>
<name>A0A840QCT2_9PSEU</name>
<dbReference type="InterPro" id="IPR005183">
    <property type="entry name" value="DUF305_CopM-like"/>
</dbReference>
<dbReference type="PROSITE" id="PS51257">
    <property type="entry name" value="PROKAR_LIPOPROTEIN"/>
    <property type="match status" value="1"/>
</dbReference>
<protein>
    <submittedName>
        <fullName evidence="4">Uncharacterized protein (DUF305 family)</fullName>
    </submittedName>
</protein>